<dbReference type="EMBL" id="FLQY01000237">
    <property type="protein sequence ID" value="SBT09228.1"/>
    <property type="molecule type" value="Genomic_DNA"/>
</dbReference>
<protein>
    <submittedName>
        <fullName evidence="1">Uncharacterized protein</fullName>
    </submittedName>
</protein>
<keyword evidence="2" id="KW-1185">Reference proteome</keyword>
<reference evidence="1 2" key="1">
    <citation type="submission" date="2016-06" db="EMBL/GenBank/DDBJ databases">
        <authorList>
            <person name="Kjaerup R.B."/>
            <person name="Dalgaard T.S."/>
            <person name="Juul-Madsen H.R."/>
        </authorList>
    </citation>
    <scope>NUCLEOTIDE SEQUENCE [LARGE SCALE GENOMIC DNA]</scope>
    <source>
        <strain evidence="1">2</strain>
    </source>
</reference>
<organism evidence="1 2">
    <name type="scientific">Candidatus Propionivibrio aalborgensis</name>
    <dbReference type="NCBI Taxonomy" id="1860101"/>
    <lineage>
        <taxon>Bacteria</taxon>
        <taxon>Pseudomonadati</taxon>
        <taxon>Pseudomonadota</taxon>
        <taxon>Betaproteobacteria</taxon>
        <taxon>Rhodocyclales</taxon>
        <taxon>Rhodocyclaceae</taxon>
        <taxon>Propionivibrio</taxon>
    </lineage>
</organism>
<gene>
    <name evidence="1" type="ORF">PROAA_3110001</name>
</gene>
<evidence type="ECO:0000313" key="1">
    <source>
        <dbReference type="EMBL" id="SBT09228.1"/>
    </source>
</evidence>
<accession>A0A1A8XYT1</accession>
<dbReference type="Proteomes" id="UP000199600">
    <property type="component" value="Unassembled WGS sequence"/>
</dbReference>
<sequence length="40" mass="4787">MSEVRARLRLFNDVSHYENLPERILTERLSSWWGNPQGTK</sequence>
<proteinExistence type="predicted"/>
<dbReference type="AlphaFoldDB" id="A0A1A8XYT1"/>
<evidence type="ECO:0000313" key="2">
    <source>
        <dbReference type="Proteomes" id="UP000199600"/>
    </source>
</evidence>
<name>A0A1A8XYT1_9RHOO</name>